<comment type="caution">
    <text evidence="2">The sequence shown here is derived from an EMBL/GenBank/DDBJ whole genome shotgun (WGS) entry which is preliminary data.</text>
</comment>
<dbReference type="GO" id="GO:0004842">
    <property type="term" value="F:ubiquitin-protein transferase activity"/>
    <property type="evidence" value="ECO:0007669"/>
    <property type="project" value="InterPro"/>
</dbReference>
<sequence>MKGKARKSKAVAKSKQNSSKPETIKKVVPNKTSDGSAKLQKTKKADMSKPVTSLVGVAIRTRSKNKSSMQESVVIPVPVGSSGNNDSQVPKVQAKKHGQIDGKKESDSTKLKRLHGTKERTFEFIEDLNHPPPPSPPMLPSPPCVFGLSSESGLKFGNLPSQREIGSSSAGNTTFGSSVWLSLVASENVEVGATLPQISTPFLRVKNGNLPVSFIESYVIKKLGLPSGVEVEIQLWDKPIFSCLKLQDIVNFWLRTMPKNELIHATEGSSAEDFVMVLSYRLKA</sequence>
<dbReference type="PANTHER" id="PTHR46293:SF3">
    <property type="entry name" value="E3 UBIQUITIN PROTEIN LIGASE DRIPH-RELATED"/>
    <property type="match status" value="1"/>
</dbReference>
<dbReference type="Proteomes" id="UP001372338">
    <property type="component" value="Unassembled WGS sequence"/>
</dbReference>
<feature type="compositionally biased region" description="Basic residues" evidence="1">
    <location>
        <begin position="1"/>
        <end position="12"/>
    </location>
</feature>
<dbReference type="InterPro" id="IPR044807">
    <property type="entry name" value="DRIP1-like"/>
</dbReference>
<feature type="compositionally biased region" description="Basic and acidic residues" evidence="1">
    <location>
        <begin position="98"/>
        <end position="110"/>
    </location>
</feature>
<gene>
    <name evidence="2" type="ORF">RIF29_21614</name>
</gene>
<organism evidence="2 3">
    <name type="scientific">Crotalaria pallida</name>
    <name type="common">Smooth rattlebox</name>
    <name type="synonym">Crotalaria striata</name>
    <dbReference type="NCBI Taxonomy" id="3830"/>
    <lineage>
        <taxon>Eukaryota</taxon>
        <taxon>Viridiplantae</taxon>
        <taxon>Streptophyta</taxon>
        <taxon>Embryophyta</taxon>
        <taxon>Tracheophyta</taxon>
        <taxon>Spermatophyta</taxon>
        <taxon>Magnoliopsida</taxon>
        <taxon>eudicotyledons</taxon>
        <taxon>Gunneridae</taxon>
        <taxon>Pentapetalae</taxon>
        <taxon>rosids</taxon>
        <taxon>fabids</taxon>
        <taxon>Fabales</taxon>
        <taxon>Fabaceae</taxon>
        <taxon>Papilionoideae</taxon>
        <taxon>50 kb inversion clade</taxon>
        <taxon>genistoids sensu lato</taxon>
        <taxon>core genistoids</taxon>
        <taxon>Crotalarieae</taxon>
        <taxon>Crotalaria</taxon>
    </lineage>
</organism>
<dbReference type="EMBL" id="JAYWIO010000004">
    <property type="protein sequence ID" value="KAK7268905.1"/>
    <property type="molecule type" value="Genomic_DNA"/>
</dbReference>
<name>A0AAN9F7S1_CROPI</name>
<dbReference type="AlphaFoldDB" id="A0AAN9F7S1"/>
<proteinExistence type="predicted"/>
<protein>
    <submittedName>
        <fullName evidence="2">Uncharacterized protein</fullName>
    </submittedName>
</protein>
<dbReference type="PANTHER" id="PTHR46293">
    <property type="entry name" value="E3 UBIQUITIN PROTEIN LIGASE DRIP1"/>
    <property type="match status" value="1"/>
</dbReference>
<feature type="compositionally biased region" description="Low complexity" evidence="1">
    <location>
        <begin position="72"/>
        <end position="83"/>
    </location>
</feature>
<evidence type="ECO:0000256" key="1">
    <source>
        <dbReference type="SAM" id="MobiDB-lite"/>
    </source>
</evidence>
<reference evidence="2 3" key="1">
    <citation type="submission" date="2024-01" db="EMBL/GenBank/DDBJ databases">
        <title>The genomes of 5 underutilized Papilionoideae crops provide insights into root nodulation and disease resistanc.</title>
        <authorList>
            <person name="Yuan L."/>
        </authorList>
    </citation>
    <scope>NUCLEOTIDE SEQUENCE [LARGE SCALE GENOMIC DNA]</scope>
    <source>
        <strain evidence="2">ZHUSHIDOU_FW_LH</strain>
        <tissue evidence="2">Leaf</tissue>
    </source>
</reference>
<accession>A0AAN9F7S1</accession>
<evidence type="ECO:0000313" key="2">
    <source>
        <dbReference type="EMBL" id="KAK7268905.1"/>
    </source>
</evidence>
<evidence type="ECO:0000313" key="3">
    <source>
        <dbReference type="Proteomes" id="UP001372338"/>
    </source>
</evidence>
<feature type="region of interest" description="Disordered" evidence="1">
    <location>
        <begin position="1"/>
        <end position="110"/>
    </location>
</feature>
<keyword evidence="3" id="KW-1185">Reference proteome</keyword>